<organism evidence="2 3">
    <name type="scientific">Symbiodinium microadriaticum</name>
    <name type="common">Dinoflagellate</name>
    <name type="synonym">Zooxanthella microadriatica</name>
    <dbReference type="NCBI Taxonomy" id="2951"/>
    <lineage>
        <taxon>Eukaryota</taxon>
        <taxon>Sar</taxon>
        <taxon>Alveolata</taxon>
        <taxon>Dinophyceae</taxon>
        <taxon>Suessiales</taxon>
        <taxon>Symbiodiniaceae</taxon>
        <taxon>Symbiodinium</taxon>
    </lineage>
</organism>
<protein>
    <submittedName>
        <fullName evidence="2">Uncharacterized protein</fullName>
    </submittedName>
</protein>
<evidence type="ECO:0000313" key="3">
    <source>
        <dbReference type="Proteomes" id="UP000186817"/>
    </source>
</evidence>
<accession>A0A1Q9D0G0</accession>
<evidence type="ECO:0000256" key="1">
    <source>
        <dbReference type="SAM" id="MobiDB-lite"/>
    </source>
</evidence>
<reference evidence="2 3" key="1">
    <citation type="submission" date="2016-02" db="EMBL/GenBank/DDBJ databases">
        <title>Genome analysis of coral dinoflagellate symbionts highlights evolutionary adaptations to a symbiotic lifestyle.</title>
        <authorList>
            <person name="Aranda M."/>
            <person name="Li Y."/>
            <person name="Liew Y.J."/>
            <person name="Baumgarten S."/>
            <person name="Simakov O."/>
            <person name="Wilson M."/>
            <person name="Piel J."/>
            <person name="Ashoor H."/>
            <person name="Bougouffa S."/>
            <person name="Bajic V.B."/>
            <person name="Ryu T."/>
            <person name="Ravasi T."/>
            <person name="Bayer T."/>
            <person name="Micklem G."/>
            <person name="Kim H."/>
            <person name="Bhak J."/>
            <person name="Lajeunesse T.C."/>
            <person name="Voolstra C.R."/>
        </authorList>
    </citation>
    <scope>NUCLEOTIDE SEQUENCE [LARGE SCALE GENOMIC DNA]</scope>
    <source>
        <strain evidence="2 3">CCMP2467</strain>
    </source>
</reference>
<dbReference type="OrthoDB" id="10321773at2759"/>
<proteinExistence type="predicted"/>
<sequence>MASPVPPEMKILRHPLPRQAPPPSSEPVLRAKAHTAWLQRNLLDSTEDSGITITDNCTAASTPVLAFLTINTTMIADGAVVVGIPQEAETSMTCVCSVIEALQSLCSWRDIQSFLTECSGLFMLARSCFKEADAASGDFPVPSQLPELHLYRALQSAKPGVPMIKLLDSWSVERQGLMFGRFVVVVQFLQVLLPHAVDGSHLLSYLVVEDW</sequence>
<dbReference type="Proteomes" id="UP000186817">
    <property type="component" value="Unassembled WGS sequence"/>
</dbReference>
<feature type="region of interest" description="Disordered" evidence="1">
    <location>
        <begin position="1"/>
        <end position="27"/>
    </location>
</feature>
<dbReference type="EMBL" id="LSRX01000802">
    <property type="protein sequence ID" value="OLP88658.1"/>
    <property type="molecule type" value="Genomic_DNA"/>
</dbReference>
<dbReference type="AlphaFoldDB" id="A0A1Q9D0G0"/>
<name>A0A1Q9D0G0_SYMMI</name>
<evidence type="ECO:0000313" key="2">
    <source>
        <dbReference type="EMBL" id="OLP88658.1"/>
    </source>
</evidence>
<keyword evidence="3" id="KW-1185">Reference proteome</keyword>
<comment type="caution">
    <text evidence="2">The sequence shown here is derived from an EMBL/GenBank/DDBJ whole genome shotgun (WGS) entry which is preliminary data.</text>
</comment>
<gene>
    <name evidence="2" type="ORF">AK812_SmicGene29986</name>
</gene>